<dbReference type="InterPro" id="IPR056884">
    <property type="entry name" value="NPHP3-like_N"/>
</dbReference>
<sequence length="623" mass="69494">MQEREMLMPLGAAAAAAQFTGVAIKAIKLIKDICSGVKDAPEAIKRHIGQLETLNDTAAKVRDNSTLAADPATEAILRECTATVSDVASLLKSVKASDGDNLVQRGWKAVAGMSREQEIVRLLDDLERSKTSLLVRITTVNSSQSDIIIQSQQKHGKSLAVIQSMLEVTQIAGDEEQSFLRAMFLTDPRGDRSALLSVKGDRVEGTCTWVTESKAYRTWLNSACQGLWILGGPGMGKSMMSIFLTQHLEASVRTQHTGTVIYFFYDNRDFHKNNAAAVLRGLIWQLARLRPQLVRHGLAELRSRGGRPETLHGVDALWRIFCEMVDDSKSGQVYCVIDGLDECVEGGVNPIIELLSKKDPSPNFKPIILSRPLQDVPTTVLKSLVRLRLDPDSADQISADLKTFIQERVAELSEAKRYPSSLRQLVEETFAKKSESTFLWVGFAARELRTVPINDVERYLASLPSGLSGIYDRIFKNIHPNHVQRVQQVLLLAVIAYRPLDLEEVASMLNIRPSETLTSIEVVQSITSQCENLVVVVDGKINLVHQSKNRGDAPGRPIKKNISETMQKDSGDELVGIEARVLPFFASRFIYLYQKFVEERSVRWLTEAELRYNWQLYTETTVS</sequence>
<accession>A0A8H6IVF9</accession>
<feature type="domain" description="Nephrocystin 3-like N-terminal" evidence="2">
    <location>
        <begin position="205"/>
        <end position="371"/>
    </location>
</feature>
<evidence type="ECO:0000313" key="3">
    <source>
        <dbReference type="EMBL" id="KAF6800134.1"/>
    </source>
</evidence>
<gene>
    <name evidence="3" type="ORF">CSOJ01_12376</name>
</gene>
<evidence type="ECO:0000259" key="2">
    <source>
        <dbReference type="Pfam" id="PF24883"/>
    </source>
</evidence>
<dbReference type="PANTHER" id="PTHR10039:SF16">
    <property type="entry name" value="GPI INOSITOL-DEACYLASE"/>
    <property type="match status" value="1"/>
</dbReference>
<dbReference type="Pfam" id="PF24883">
    <property type="entry name" value="NPHP3_N"/>
    <property type="match status" value="1"/>
</dbReference>
<dbReference type="AlphaFoldDB" id="A0A8H6IVF9"/>
<dbReference type="InterPro" id="IPR027417">
    <property type="entry name" value="P-loop_NTPase"/>
</dbReference>
<dbReference type="SUPFAM" id="SSF52540">
    <property type="entry name" value="P-loop containing nucleoside triphosphate hydrolases"/>
    <property type="match status" value="1"/>
</dbReference>
<name>A0A8H6IVF9_9PEZI</name>
<dbReference type="Proteomes" id="UP000652219">
    <property type="component" value="Unassembled WGS sequence"/>
</dbReference>
<evidence type="ECO:0000313" key="4">
    <source>
        <dbReference type="Proteomes" id="UP000652219"/>
    </source>
</evidence>
<dbReference type="Gene3D" id="3.40.50.300">
    <property type="entry name" value="P-loop containing nucleotide triphosphate hydrolases"/>
    <property type="match status" value="1"/>
</dbReference>
<proteinExistence type="predicted"/>
<dbReference type="PANTHER" id="PTHR10039">
    <property type="entry name" value="AMELOGENIN"/>
    <property type="match status" value="1"/>
</dbReference>
<keyword evidence="1" id="KW-0677">Repeat</keyword>
<reference evidence="3 4" key="1">
    <citation type="journal article" date="2020" name="Phytopathology">
        <title>Genome Sequence Resources of Colletotrichum truncatum, C. plurivorum, C. musicola, and C. sojae: Four Species Pathogenic to Soybean (Glycine max).</title>
        <authorList>
            <person name="Rogerio F."/>
            <person name="Boufleur T.R."/>
            <person name="Ciampi-Guillardi M."/>
            <person name="Sukno S.A."/>
            <person name="Thon M.R."/>
            <person name="Massola Junior N.S."/>
            <person name="Baroncelli R."/>
        </authorList>
    </citation>
    <scope>NUCLEOTIDE SEQUENCE [LARGE SCALE GENOMIC DNA]</scope>
    <source>
        <strain evidence="3 4">LFN0009</strain>
    </source>
</reference>
<protein>
    <submittedName>
        <fullName evidence="3">Ankyrin repeat protein</fullName>
    </submittedName>
</protein>
<keyword evidence="4" id="KW-1185">Reference proteome</keyword>
<dbReference type="EMBL" id="WIGN01000314">
    <property type="protein sequence ID" value="KAF6800134.1"/>
    <property type="molecule type" value="Genomic_DNA"/>
</dbReference>
<evidence type="ECO:0000256" key="1">
    <source>
        <dbReference type="ARBA" id="ARBA00022737"/>
    </source>
</evidence>
<comment type="caution">
    <text evidence="3">The sequence shown here is derived from an EMBL/GenBank/DDBJ whole genome shotgun (WGS) entry which is preliminary data.</text>
</comment>
<organism evidence="3 4">
    <name type="scientific">Colletotrichum sojae</name>
    <dbReference type="NCBI Taxonomy" id="2175907"/>
    <lineage>
        <taxon>Eukaryota</taxon>
        <taxon>Fungi</taxon>
        <taxon>Dikarya</taxon>
        <taxon>Ascomycota</taxon>
        <taxon>Pezizomycotina</taxon>
        <taxon>Sordariomycetes</taxon>
        <taxon>Hypocreomycetidae</taxon>
        <taxon>Glomerellales</taxon>
        <taxon>Glomerellaceae</taxon>
        <taxon>Colletotrichum</taxon>
        <taxon>Colletotrichum orchidearum species complex</taxon>
    </lineage>
</organism>